<organism evidence="2 3">
    <name type="scientific">Pseudogemmobacter faecipullorum</name>
    <dbReference type="NCBI Taxonomy" id="2755041"/>
    <lineage>
        <taxon>Bacteria</taxon>
        <taxon>Pseudomonadati</taxon>
        <taxon>Pseudomonadota</taxon>
        <taxon>Alphaproteobacteria</taxon>
        <taxon>Rhodobacterales</taxon>
        <taxon>Paracoccaceae</taxon>
        <taxon>Pseudogemmobacter</taxon>
    </lineage>
</organism>
<feature type="chain" id="PRO_5045252525" description="Lipoprotein" evidence="1">
    <location>
        <begin position="22"/>
        <end position="147"/>
    </location>
</feature>
<keyword evidence="3" id="KW-1185">Reference proteome</keyword>
<proteinExistence type="predicted"/>
<reference evidence="2 3" key="1">
    <citation type="submission" date="2020-07" db="EMBL/GenBank/DDBJ databases">
        <title>Pseudogemmobacter sp. nov., isolated from poultry manure in Taiwan.</title>
        <authorList>
            <person name="Lin S.-Y."/>
            <person name="Tang Y.-S."/>
            <person name="Young C.-C."/>
        </authorList>
    </citation>
    <scope>NUCLEOTIDE SEQUENCE [LARGE SCALE GENOMIC DNA]</scope>
    <source>
        <strain evidence="2 3">CC-YST710</strain>
    </source>
</reference>
<sequence>MQILRKFILPGFIAASLSACASGTGHSDRFVGKPVDKVIATMPKYGALQGVDDRGQAFYRWNFDTEETVSVQYSHAAYTVSGAQVSGGLSYGNELRQRRCNVTAYYDPATRLTSRFDVYRTKGAICARMESYLDGSAFLPTDFPGSN</sequence>
<evidence type="ECO:0000256" key="1">
    <source>
        <dbReference type="SAM" id="SignalP"/>
    </source>
</evidence>
<dbReference type="EMBL" id="JACDXX010000010">
    <property type="protein sequence ID" value="MCB5410684.1"/>
    <property type="molecule type" value="Genomic_DNA"/>
</dbReference>
<gene>
    <name evidence="2" type="ORF">H0485_11840</name>
</gene>
<evidence type="ECO:0000313" key="3">
    <source>
        <dbReference type="Proteomes" id="UP001198571"/>
    </source>
</evidence>
<evidence type="ECO:0008006" key="4">
    <source>
        <dbReference type="Google" id="ProtNLM"/>
    </source>
</evidence>
<comment type="caution">
    <text evidence="2">The sequence shown here is derived from an EMBL/GenBank/DDBJ whole genome shotgun (WGS) entry which is preliminary data.</text>
</comment>
<dbReference type="PROSITE" id="PS51257">
    <property type="entry name" value="PROKAR_LIPOPROTEIN"/>
    <property type="match status" value="1"/>
</dbReference>
<evidence type="ECO:0000313" key="2">
    <source>
        <dbReference type="EMBL" id="MCB5410684.1"/>
    </source>
</evidence>
<feature type="signal peptide" evidence="1">
    <location>
        <begin position="1"/>
        <end position="21"/>
    </location>
</feature>
<accession>A0ABS8CMS8</accession>
<name>A0ABS8CMS8_9RHOB</name>
<dbReference type="RefSeq" id="WP_226935810.1">
    <property type="nucleotide sequence ID" value="NZ_JACDXX010000010.1"/>
</dbReference>
<protein>
    <recommendedName>
        <fullName evidence="4">Lipoprotein</fullName>
    </recommendedName>
</protein>
<dbReference type="Proteomes" id="UP001198571">
    <property type="component" value="Unassembled WGS sequence"/>
</dbReference>
<keyword evidence="1" id="KW-0732">Signal</keyword>